<evidence type="ECO:0000256" key="2">
    <source>
        <dbReference type="RuleBase" id="RU003749"/>
    </source>
</evidence>
<dbReference type="GO" id="GO:0043856">
    <property type="term" value="F:anti-sigma factor antagonist activity"/>
    <property type="evidence" value="ECO:0007669"/>
    <property type="project" value="InterPro"/>
</dbReference>
<feature type="domain" description="STAS" evidence="3">
    <location>
        <begin position="124"/>
        <end position="226"/>
    </location>
</feature>
<dbReference type="AlphaFoldDB" id="A0A7C9UTI7"/>
<evidence type="ECO:0000256" key="1">
    <source>
        <dbReference type="ARBA" id="ARBA00009013"/>
    </source>
</evidence>
<dbReference type="Pfam" id="PF01740">
    <property type="entry name" value="STAS"/>
    <property type="match status" value="2"/>
</dbReference>
<sequence length="226" mass="24220">MDISHIEGPEPVYRLAGKLSFADNEAMRPVLDDMGTGTGRTLILDIGQLDYVDSFGIGLFLVALDEVKKAGNRLVVRNPQGAVKRIFALSNLDTLLTIEGENTPPLGPSAKLPPLAPIHNGLTIGPVVADGEDGFVVMLTGRFTFNDHEGFEALLSAIESCAETTLTLNLKGLEFMDSAGLSMLLIAREEAARNNTHLVLASPSGRVSQLLDLAAIDTLVDVREQR</sequence>
<dbReference type="InterPro" id="IPR036513">
    <property type="entry name" value="STAS_dom_sf"/>
</dbReference>
<dbReference type="Gene3D" id="3.30.750.24">
    <property type="entry name" value="STAS domain"/>
    <property type="match status" value="2"/>
</dbReference>
<evidence type="ECO:0000313" key="5">
    <source>
        <dbReference type="Proteomes" id="UP000480684"/>
    </source>
</evidence>
<dbReference type="EMBL" id="JAAIYP010000034">
    <property type="protein sequence ID" value="NFV80068.1"/>
    <property type="molecule type" value="Genomic_DNA"/>
</dbReference>
<organism evidence="4 5">
    <name type="scientific">Magnetospirillum aberrantis SpK</name>
    <dbReference type="NCBI Taxonomy" id="908842"/>
    <lineage>
        <taxon>Bacteria</taxon>
        <taxon>Pseudomonadati</taxon>
        <taxon>Pseudomonadota</taxon>
        <taxon>Alphaproteobacteria</taxon>
        <taxon>Rhodospirillales</taxon>
        <taxon>Rhodospirillaceae</taxon>
        <taxon>Magnetospirillum</taxon>
    </lineage>
</organism>
<reference evidence="4 5" key="1">
    <citation type="submission" date="2020-02" db="EMBL/GenBank/DDBJ databases">
        <authorList>
            <person name="Dziuba M."/>
            <person name="Kuznetsov B."/>
            <person name="Mardanov A."/>
            <person name="Ravin N."/>
            <person name="Grouzdev D."/>
        </authorList>
    </citation>
    <scope>NUCLEOTIDE SEQUENCE [LARGE SCALE GENOMIC DNA]</scope>
    <source>
        <strain evidence="4 5">SpK</strain>
    </source>
</reference>
<comment type="caution">
    <text evidence="4">The sequence shown here is derived from an EMBL/GenBank/DDBJ whole genome shotgun (WGS) entry which is preliminary data.</text>
</comment>
<evidence type="ECO:0000313" key="4">
    <source>
        <dbReference type="EMBL" id="NFV80068.1"/>
    </source>
</evidence>
<dbReference type="RefSeq" id="WP_163677513.1">
    <property type="nucleotide sequence ID" value="NZ_JAAIYP010000034.1"/>
</dbReference>
<dbReference type="InterPro" id="IPR003658">
    <property type="entry name" value="Anti-sigma_ant"/>
</dbReference>
<dbReference type="PANTHER" id="PTHR33495:SF2">
    <property type="entry name" value="ANTI-SIGMA FACTOR ANTAGONIST TM_1081-RELATED"/>
    <property type="match status" value="1"/>
</dbReference>
<keyword evidence="5" id="KW-1185">Reference proteome</keyword>
<gene>
    <name evidence="4" type="ORF">G4223_08090</name>
</gene>
<dbReference type="InterPro" id="IPR002645">
    <property type="entry name" value="STAS_dom"/>
</dbReference>
<dbReference type="CDD" id="cd07043">
    <property type="entry name" value="STAS_anti-anti-sigma_factors"/>
    <property type="match status" value="2"/>
</dbReference>
<dbReference type="PANTHER" id="PTHR33495">
    <property type="entry name" value="ANTI-SIGMA FACTOR ANTAGONIST TM_1081-RELATED-RELATED"/>
    <property type="match status" value="1"/>
</dbReference>
<proteinExistence type="inferred from homology"/>
<dbReference type="Proteomes" id="UP000480684">
    <property type="component" value="Unassembled WGS sequence"/>
</dbReference>
<protein>
    <recommendedName>
        <fullName evidence="2">Anti-sigma factor antagonist</fullName>
    </recommendedName>
</protein>
<evidence type="ECO:0000259" key="3">
    <source>
        <dbReference type="PROSITE" id="PS50801"/>
    </source>
</evidence>
<dbReference type="SUPFAM" id="SSF52091">
    <property type="entry name" value="SpoIIaa-like"/>
    <property type="match status" value="2"/>
</dbReference>
<accession>A0A7C9UTI7</accession>
<comment type="similarity">
    <text evidence="1 2">Belongs to the anti-sigma-factor antagonist family.</text>
</comment>
<dbReference type="NCBIfam" id="TIGR00377">
    <property type="entry name" value="ant_ant_sig"/>
    <property type="match status" value="1"/>
</dbReference>
<feature type="domain" description="STAS" evidence="3">
    <location>
        <begin position="12"/>
        <end position="92"/>
    </location>
</feature>
<dbReference type="PROSITE" id="PS50801">
    <property type="entry name" value="STAS"/>
    <property type="match status" value="2"/>
</dbReference>
<name>A0A7C9UTI7_9PROT</name>